<dbReference type="PANTHER" id="PTHR36512">
    <property type="entry name" value="D-AMINOPEPTIDASE"/>
    <property type="match status" value="1"/>
</dbReference>
<dbReference type="Proteomes" id="UP001303408">
    <property type="component" value="Chromosome"/>
</dbReference>
<name>A0AA96JC56_9MICO</name>
<comment type="similarity">
    <text evidence="1">Belongs to the peptidase S58 family.</text>
</comment>
<dbReference type="Gene3D" id="3.60.70.12">
    <property type="entry name" value="L-amino peptidase D-ALA esterase/amidase"/>
    <property type="match status" value="1"/>
</dbReference>
<dbReference type="KEGG" id="dcp:RN607_07180"/>
<dbReference type="AlphaFoldDB" id="A0AA96JC56"/>
<accession>A0AA96JC56</accession>
<dbReference type="GO" id="GO:0004177">
    <property type="term" value="F:aminopeptidase activity"/>
    <property type="evidence" value="ECO:0007669"/>
    <property type="project" value="TreeGrafter"/>
</dbReference>
<sequence length="343" mass="35042">MNATLTALPGVRVGHATHLDRLTGCTVVLFDSPATVALKAYGGGAGGFNTEGLHAGRTDYRLNGIFVAGGSSTGLMAGASIMEAMRRDGVGFRSGPDGGILNPSITGAAIYDLGMSVAPFEADYGREAYVNASTAPVASGSVGAGTGASVGKFLWLDGGTKVGAMKAGVGSARVDLGGGIIVTAMSVVNAVGNVVLPTGQVLAGNRAELGGFAFYDQVSDIVTRPFTNTTITVVGTNVDLGSKEHYEKLAHLATHGQVRAINPVHTSADGDSLFVFSTATLREPLNPNGQYFKEGPTDIHLQVDLLGHAAARAVQESIYDACRAATTVPFEEAYGGVIPAVDL</sequence>
<reference evidence="2" key="1">
    <citation type="submission" date="2023-09" db="EMBL/GenBank/DDBJ databases">
        <title>Demequina sp. a novel bacteria isolated from Capsicum annuum.</title>
        <authorList>
            <person name="Humaira Z."/>
            <person name="Lee J."/>
            <person name="Cho D."/>
        </authorList>
    </citation>
    <scope>NUCLEOTIDE SEQUENCE</scope>
    <source>
        <strain evidence="2">PMTSA13</strain>
    </source>
</reference>
<dbReference type="Pfam" id="PF03576">
    <property type="entry name" value="Peptidase_S58"/>
    <property type="match status" value="1"/>
</dbReference>
<evidence type="ECO:0000313" key="2">
    <source>
        <dbReference type="EMBL" id="WNM28783.1"/>
    </source>
</evidence>
<organism evidence="2">
    <name type="scientific">Demequina capsici</name>
    <dbReference type="NCBI Taxonomy" id="3075620"/>
    <lineage>
        <taxon>Bacteria</taxon>
        <taxon>Bacillati</taxon>
        <taxon>Actinomycetota</taxon>
        <taxon>Actinomycetes</taxon>
        <taxon>Micrococcales</taxon>
        <taxon>Demequinaceae</taxon>
        <taxon>Demequina</taxon>
    </lineage>
</organism>
<evidence type="ECO:0000256" key="1">
    <source>
        <dbReference type="ARBA" id="ARBA00007068"/>
    </source>
</evidence>
<dbReference type="SUPFAM" id="SSF56266">
    <property type="entry name" value="DmpA/ArgJ-like"/>
    <property type="match status" value="1"/>
</dbReference>
<protein>
    <submittedName>
        <fullName evidence="2">P1 family peptidase</fullName>
    </submittedName>
</protein>
<proteinExistence type="inferred from homology"/>
<dbReference type="RefSeq" id="WP_313545352.1">
    <property type="nucleotide sequence ID" value="NZ_CP134880.1"/>
</dbReference>
<dbReference type="EMBL" id="CP134880">
    <property type="protein sequence ID" value="WNM28783.1"/>
    <property type="molecule type" value="Genomic_DNA"/>
</dbReference>
<dbReference type="InterPro" id="IPR005321">
    <property type="entry name" value="Peptidase_S58_DmpA"/>
</dbReference>
<dbReference type="InterPro" id="IPR016117">
    <property type="entry name" value="ArgJ-like_dom_sf"/>
</dbReference>
<dbReference type="PANTHER" id="PTHR36512:SF3">
    <property type="entry name" value="BLR5678 PROTEIN"/>
    <property type="match status" value="1"/>
</dbReference>
<gene>
    <name evidence="2" type="ORF">RN607_07180</name>
</gene>